<dbReference type="OrthoDB" id="2254214at2"/>
<dbReference type="GO" id="GO:0009097">
    <property type="term" value="P:isoleucine biosynthetic process"/>
    <property type="evidence" value="ECO:0007669"/>
    <property type="project" value="TreeGrafter"/>
</dbReference>
<dbReference type="PANTHER" id="PTHR18968:SF167">
    <property type="entry name" value="ACETOLACTATE SYNTHASE LARGE SUBUNIT ILVB2-RELATED"/>
    <property type="match status" value="1"/>
</dbReference>
<accession>A0A2R4BIK3</accession>
<dbReference type="InterPro" id="IPR029035">
    <property type="entry name" value="DHS-like_NAD/FAD-binding_dom"/>
</dbReference>
<dbReference type="EMBL" id="CP028339">
    <property type="protein sequence ID" value="AVR87151.1"/>
    <property type="molecule type" value="Genomic_DNA"/>
</dbReference>
<evidence type="ECO:0000259" key="6">
    <source>
        <dbReference type="Pfam" id="PF02776"/>
    </source>
</evidence>
<dbReference type="SUPFAM" id="SSF52467">
    <property type="entry name" value="DHS-like NAD/FAD-binding domain"/>
    <property type="match status" value="1"/>
</dbReference>
<feature type="domain" description="Thiamine pyrophosphate enzyme central" evidence="4">
    <location>
        <begin position="198"/>
        <end position="323"/>
    </location>
</feature>
<dbReference type="GO" id="GO:0009099">
    <property type="term" value="P:L-valine biosynthetic process"/>
    <property type="evidence" value="ECO:0007669"/>
    <property type="project" value="TreeGrafter"/>
</dbReference>
<dbReference type="CDD" id="cd07035">
    <property type="entry name" value="TPP_PYR_POX_like"/>
    <property type="match status" value="1"/>
</dbReference>
<proteinExistence type="inferred from homology"/>
<dbReference type="InterPro" id="IPR012000">
    <property type="entry name" value="Thiamin_PyroP_enz_cen_dom"/>
</dbReference>
<evidence type="ECO:0000256" key="1">
    <source>
        <dbReference type="ARBA" id="ARBA00007812"/>
    </source>
</evidence>
<dbReference type="FunFam" id="3.40.50.970:FF:000007">
    <property type="entry name" value="Acetolactate synthase"/>
    <property type="match status" value="1"/>
</dbReference>
<evidence type="ECO:0000256" key="3">
    <source>
        <dbReference type="RuleBase" id="RU362132"/>
    </source>
</evidence>
<dbReference type="Proteomes" id="UP000241885">
    <property type="component" value="Chromosome"/>
</dbReference>
<dbReference type="GO" id="GO:0030976">
    <property type="term" value="F:thiamine pyrophosphate binding"/>
    <property type="evidence" value="ECO:0007669"/>
    <property type="project" value="InterPro"/>
</dbReference>
<dbReference type="InterPro" id="IPR045229">
    <property type="entry name" value="TPP_enz"/>
</dbReference>
<evidence type="ECO:0000259" key="5">
    <source>
        <dbReference type="Pfam" id="PF02775"/>
    </source>
</evidence>
<evidence type="ECO:0000259" key="4">
    <source>
        <dbReference type="Pfam" id="PF00205"/>
    </source>
</evidence>
<dbReference type="InterPro" id="IPR000399">
    <property type="entry name" value="TPP-bd_CS"/>
</dbReference>
<keyword evidence="2 3" id="KW-0786">Thiamine pyrophosphate</keyword>
<dbReference type="InterPro" id="IPR012001">
    <property type="entry name" value="Thiamin_PyroP_enz_TPP-bd_dom"/>
</dbReference>
<feature type="domain" description="Thiamine pyrophosphate enzyme TPP-binding" evidence="5">
    <location>
        <begin position="390"/>
        <end position="525"/>
    </location>
</feature>
<comment type="similarity">
    <text evidence="1 3">Belongs to the TPP enzyme family.</text>
</comment>
<evidence type="ECO:0000256" key="2">
    <source>
        <dbReference type="ARBA" id="ARBA00023052"/>
    </source>
</evidence>
<dbReference type="GO" id="GO:0000287">
    <property type="term" value="F:magnesium ion binding"/>
    <property type="evidence" value="ECO:0007669"/>
    <property type="project" value="InterPro"/>
</dbReference>
<evidence type="ECO:0000313" key="8">
    <source>
        <dbReference type="Proteomes" id="UP000241885"/>
    </source>
</evidence>
<dbReference type="Gene3D" id="3.40.50.1220">
    <property type="entry name" value="TPP-binding domain"/>
    <property type="match status" value="1"/>
</dbReference>
<gene>
    <name evidence="7" type="ORF">Tharo_0200</name>
</gene>
<dbReference type="Pfam" id="PF02776">
    <property type="entry name" value="TPP_enzyme_N"/>
    <property type="match status" value="1"/>
</dbReference>
<dbReference type="Gene3D" id="3.40.50.970">
    <property type="match status" value="2"/>
</dbReference>
<protein>
    <submittedName>
        <fullName evidence="7">Acetolactate synthase-like protein</fullName>
    </submittedName>
</protein>
<keyword evidence="8" id="KW-1185">Reference proteome</keyword>
<dbReference type="GO" id="GO:0005948">
    <property type="term" value="C:acetolactate synthase complex"/>
    <property type="evidence" value="ECO:0007669"/>
    <property type="project" value="TreeGrafter"/>
</dbReference>
<dbReference type="Pfam" id="PF02775">
    <property type="entry name" value="TPP_enzyme_C"/>
    <property type="match status" value="1"/>
</dbReference>
<dbReference type="CDD" id="cd00568">
    <property type="entry name" value="TPP_enzymes"/>
    <property type="match status" value="1"/>
</dbReference>
<evidence type="ECO:0000313" key="7">
    <source>
        <dbReference type="EMBL" id="AVR87151.1"/>
    </source>
</evidence>
<dbReference type="PROSITE" id="PS00187">
    <property type="entry name" value="TPP_ENZYMES"/>
    <property type="match status" value="1"/>
</dbReference>
<sequence length="546" mass="58951">MDQQNRMTGGDALVQSLIQHGVDTLFGIPGVQTYSLFDALHRNEEHIKVITPRHEQTTAYMALGYAKSTGRIGTFSVVPGPGILNAAAAICTAHGVSAPILGITGQVPSDFIGSGKGHLHELPDQLATMRSITKWAARIEHPGQVPEIMDDAFRQLQTGRPRPVVVEMPWDVFTASAPIPPAHPAAASPQIEPDPDLIAKAAALLKDARNPMIMVGSGAQHAAAEVQALAEQLQAPVVSWRGGRGIVADDHSLGFTCASGFKRWAETDAVIGIGSRLELLWFRWPRLGKHRALINIDIDPVQMTRLKPTVGLVGDSARTCRELLEKVRSLGIVHSSRQAEFSALKQQTHEEIAAITPHVQYLSAIREVLPRDGFFVEEVCQTGFTSFFGFPVYAPRTFVTAGHQGTLGFGFPTALGVKAGNPDKCVVSITGDGGFLFGLQDLITAVQHGINLVTVVFNNNAYGNVRRDQQRLFQGRVIGSELQNPDFIKLAESFGVAGYRVDTPAGLRSTLEKAFALDAPALIEVPLDRSTETSPWPFLMPTPNPA</sequence>
<dbReference type="GO" id="GO:0050660">
    <property type="term" value="F:flavin adenine dinucleotide binding"/>
    <property type="evidence" value="ECO:0007669"/>
    <property type="project" value="TreeGrafter"/>
</dbReference>
<dbReference type="RefSeq" id="WP_107219608.1">
    <property type="nucleotide sequence ID" value="NZ_CP028339.1"/>
</dbReference>
<dbReference type="InterPro" id="IPR029061">
    <property type="entry name" value="THDP-binding"/>
</dbReference>
<dbReference type="NCBIfam" id="NF006122">
    <property type="entry name" value="PRK08266.1"/>
    <property type="match status" value="1"/>
</dbReference>
<dbReference type="SUPFAM" id="SSF52518">
    <property type="entry name" value="Thiamin diphosphate-binding fold (THDP-binding)"/>
    <property type="match status" value="2"/>
</dbReference>
<organism evidence="7 8">
    <name type="scientific">Thauera aromatica K172</name>
    <dbReference type="NCBI Taxonomy" id="44139"/>
    <lineage>
        <taxon>Bacteria</taxon>
        <taxon>Pseudomonadati</taxon>
        <taxon>Pseudomonadota</taxon>
        <taxon>Betaproteobacteria</taxon>
        <taxon>Rhodocyclales</taxon>
        <taxon>Zoogloeaceae</taxon>
        <taxon>Thauera</taxon>
    </lineage>
</organism>
<name>A0A2R4BIK3_THAAR</name>
<feature type="domain" description="Thiamine pyrophosphate enzyme N-terminal TPP-binding" evidence="6">
    <location>
        <begin position="7"/>
        <end position="127"/>
    </location>
</feature>
<dbReference type="AlphaFoldDB" id="A0A2R4BIK3"/>
<dbReference type="PANTHER" id="PTHR18968">
    <property type="entry name" value="THIAMINE PYROPHOSPHATE ENZYMES"/>
    <property type="match status" value="1"/>
</dbReference>
<reference evidence="7 8" key="1">
    <citation type="submission" date="2018-03" db="EMBL/GenBank/DDBJ databases">
        <title>Complete genome sequence of Thauera aromatica, a model organism for studying aromatic compound degradation under denitrifying conditions.</title>
        <authorList>
            <person name="Lo H.-Y."/>
            <person name="Goris T."/>
            <person name="Boll M."/>
            <person name="Mueller J.A."/>
        </authorList>
    </citation>
    <scope>NUCLEOTIDE SEQUENCE [LARGE SCALE GENOMIC DNA]</scope>
    <source>
        <strain evidence="7 8">K172</strain>
    </source>
</reference>
<dbReference type="InterPro" id="IPR011766">
    <property type="entry name" value="TPP_enzyme_TPP-bd"/>
</dbReference>
<dbReference type="Pfam" id="PF00205">
    <property type="entry name" value="TPP_enzyme_M"/>
    <property type="match status" value="1"/>
</dbReference>
<dbReference type="KEGG" id="tak:Tharo_0200"/>
<dbReference type="GO" id="GO:0003984">
    <property type="term" value="F:acetolactate synthase activity"/>
    <property type="evidence" value="ECO:0007669"/>
    <property type="project" value="TreeGrafter"/>
</dbReference>